<gene>
    <name evidence="3" type="ORF">EWE75_18135</name>
</gene>
<dbReference type="AlphaFoldDB" id="A0A4Q6XT64"/>
<feature type="domain" description="Glycosyl transferase family 1" evidence="1">
    <location>
        <begin position="228"/>
        <end position="392"/>
    </location>
</feature>
<dbReference type="OrthoDB" id="5443996at2"/>
<dbReference type="Gene3D" id="3.40.50.2000">
    <property type="entry name" value="Glycogen Phosphorylase B"/>
    <property type="match status" value="2"/>
</dbReference>
<name>A0A4Q6XT64_9SPHN</name>
<evidence type="ECO:0000259" key="2">
    <source>
        <dbReference type="Pfam" id="PF13439"/>
    </source>
</evidence>
<dbReference type="Proteomes" id="UP000292085">
    <property type="component" value="Unassembled WGS sequence"/>
</dbReference>
<dbReference type="PANTHER" id="PTHR12526">
    <property type="entry name" value="GLYCOSYLTRANSFERASE"/>
    <property type="match status" value="1"/>
</dbReference>
<proteinExistence type="predicted"/>
<dbReference type="GO" id="GO:0016757">
    <property type="term" value="F:glycosyltransferase activity"/>
    <property type="evidence" value="ECO:0007669"/>
    <property type="project" value="InterPro"/>
</dbReference>
<evidence type="ECO:0000259" key="1">
    <source>
        <dbReference type="Pfam" id="PF00534"/>
    </source>
</evidence>
<dbReference type="SUPFAM" id="SSF53756">
    <property type="entry name" value="UDP-Glycosyltransferase/glycogen phosphorylase"/>
    <property type="match status" value="1"/>
</dbReference>
<evidence type="ECO:0000313" key="4">
    <source>
        <dbReference type="Proteomes" id="UP000292085"/>
    </source>
</evidence>
<organism evidence="3 4">
    <name type="scientific">Sphingomonas populi</name>
    <dbReference type="NCBI Taxonomy" id="2484750"/>
    <lineage>
        <taxon>Bacteria</taxon>
        <taxon>Pseudomonadati</taxon>
        <taxon>Pseudomonadota</taxon>
        <taxon>Alphaproteobacteria</taxon>
        <taxon>Sphingomonadales</taxon>
        <taxon>Sphingomonadaceae</taxon>
        <taxon>Sphingomonas</taxon>
    </lineage>
</organism>
<keyword evidence="4" id="KW-1185">Reference proteome</keyword>
<dbReference type="EMBL" id="SGIS01000033">
    <property type="protein sequence ID" value="RZF63025.1"/>
    <property type="molecule type" value="Genomic_DNA"/>
</dbReference>
<accession>A0A4Q6XT64</accession>
<reference evidence="3 4" key="1">
    <citation type="submission" date="2019-02" db="EMBL/GenBank/DDBJ databases">
        <authorList>
            <person name="Li Y."/>
        </authorList>
    </citation>
    <scope>NUCLEOTIDE SEQUENCE [LARGE SCALE GENOMIC DNA]</scope>
    <source>
        <strain evidence="3 4">3-7</strain>
    </source>
</reference>
<dbReference type="Pfam" id="PF00534">
    <property type="entry name" value="Glycos_transf_1"/>
    <property type="match status" value="1"/>
</dbReference>
<dbReference type="CDD" id="cd03801">
    <property type="entry name" value="GT4_PimA-like"/>
    <property type="match status" value="1"/>
</dbReference>
<dbReference type="Pfam" id="PF13439">
    <property type="entry name" value="Glyco_transf_4"/>
    <property type="match status" value="1"/>
</dbReference>
<sequence length="416" mass="44240">MAIFARRDRVSRVGLAVARQRRARAASRAGGDVMLQRSGRTVVIITCEYAPFAGGIGTYSVELARALADAGCCVVVVAPAYDAGTAALPEEVEHHLILRHHAIPPRAVLALLAILRRLPAGAIVLAADIRSLLLVRMLQPLHHRRYRVMVHGSEASKFRRGGVMFAAARNAYLGAELVAYNSRATRDIFRAQLGQPRREAITYLGVGGDWFDPPARGVFGDPALAALPQHAPLFCSVGRLEPRKGHVETLAALAMARDRHGMVDPVYVVIGRAEDDGYARAIRDAARDVGVRIVMPGRLSIDDIKRVYRRAAAHLLFARALPGKIEGFGLVLLEAAAQGCPSIAAATGGIPEVLGDTGSLVADGDIESFAAKIAMYAGDAALRAECGAAARDRASGFTWAKCARDSVPELLGGISA</sequence>
<feature type="domain" description="Glycosyltransferase subfamily 4-like N-terminal" evidence="2">
    <location>
        <begin position="54"/>
        <end position="198"/>
    </location>
</feature>
<dbReference type="InterPro" id="IPR028098">
    <property type="entry name" value="Glyco_trans_4-like_N"/>
</dbReference>
<evidence type="ECO:0000313" key="3">
    <source>
        <dbReference type="EMBL" id="RZF63025.1"/>
    </source>
</evidence>
<dbReference type="InterPro" id="IPR001296">
    <property type="entry name" value="Glyco_trans_1"/>
</dbReference>
<comment type="caution">
    <text evidence="3">The sequence shown here is derived from an EMBL/GenBank/DDBJ whole genome shotgun (WGS) entry which is preliminary data.</text>
</comment>
<protein>
    <submittedName>
        <fullName evidence="3">Glycosyltransferase</fullName>
    </submittedName>
</protein>
<keyword evidence="3" id="KW-0808">Transferase</keyword>